<gene>
    <name evidence="1" type="ORF">HNR39_003106</name>
</gene>
<evidence type="ECO:0000313" key="1">
    <source>
        <dbReference type="EMBL" id="MBB5201257.1"/>
    </source>
</evidence>
<sequence>MGVIVVPLLEIEEYCYPHAFGKLGYLRDSQEPEGSIALGERRLCSNRFAQPGTRRGVFQDGKTCSLFGYINRQDY</sequence>
<dbReference type="AlphaFoldDB" id="A0A840RRZ6"/>
<evidence type="ECO:0000313" key="2">
    <source>
        <dbReference type="Proteomes" id="UP000571084"/>
    </source>
</evidence>
<comment type="caution">
    <text evidence="1">The sequence shown here is derived from an EMBL/GenBank/DDBJ whole genome shotgun (WGS) entry which is preliminary data.</text>
</comment>
<keyword evidence="2" id="KW-1185">Reference proteome</keyword>
<accession>A0A840RRZ6</accession>
<proteinExistence type="predicted"/>
<dbReference type="Proteomes" id="UP000571084">
    <property type="component" value="Unassembled WGS sequence"/>
</dbReference>
<name>A0A840RRZ6_9BURK</name>
<dbReference type="RefSeq" id="WP_168056642.1">
    <property type="nucleotide sequence ID" value="NZ_JAAOZT010000012.1"/>
</dbReference>
<organism evidence="1 2">
    <name type="scientific">Glaciimonas immobilis</name>
    <dbReference type="NCBI Taxonomy" id="728004"/>
    <lineage>
        <taxon>Bacteria</taxon>
        <taxon>Pseudomonadati</taxon>
        <taxon>Pseudomonadota</taxon>
        <taxon>Betaproteobacteria</taxon>
        <taxon>Burkholderiales</taxon>
        <taxon>Oxalobacteraceae</taxon>
        <taxon>Glaciimonas</taxon>
    </lineage>
</organism>
<dbReference type="EMBL" id="JACHHQ010000006">
    <property type="protein sequence ID" value="MBB5201257.1"/>
    <property type="molecule type" value="Genomic_DNA"/>
</dbReference>
<reference evidence="1 2" key="1">
    <citation type="submission" date="2020-08" db="EMBL/GenBank/DDBJ databases">
        <title>Genomic Encyclopedia of Type Strains, Phase IV (KMG-IV): sequencing the most valuable type-strain genomes for metagenomic binning, comparative biology and taxonomic classification.</title>
        <authorList>
            <person name="Goeker M."/>
        </authorList>
    </citation>
    <scope>NUCLEOTIDE SEQUENCE [LARGE SCALE GENOMIC DNA]</scope>
    <source>
        <strain evidence="1 2">DSM 23240</strain>
    </source>
</reference>
<protein>
    <submittedName>
        <fullName evidence="1">Uncharacterized protein</fullName>
    </submittedName>
</protein>